<protein>
    <submittedName>
        <fullName evidence="1">Uncharacterized protein</fullName>
    </submittedName>
</protein>
<name>A0ABS4XTP3_GLUPR</name>
<dbReference type="EMBL" id="JAGIOJ010000001">
    <property type="protein sequence ID" value="MBP2399893.1"/>
    <property type="molecule type" value="Genomic_DNA"/>
</dbReference>
<organism evidence="1 2">
    <name type="scientific">Glutamicibacter protophormiae</name>
    <name type="common">Brevibacterium protophormiae</name>
    <dbReference type="NCBI Taxonomy" id="37930"/>
    <lineage>
        <taxon>Bacteria</taxon>
        <taxon>Bacillati</taxon>
        <taxon>Actinomycetota</taxon>
        <taxon>Actinomycetes</taxon>
        <taxon>Micrococcales</taxon>
        <taxon>Micrococcaceae</taxon>
        <taxon>Glutamicibacter</taxon>
    </lineage>
</organism>
<gene>
    <name evidence="1" type="ORF">JOF39_002974</name>
</gene>
<proteinExistence type="predicted"/>
<dbReference type="RefSeq" id="WP_268240049.1">
    <property type="nucleotide sequence ID" value="NZ_BMPH01000001.1"/>
</dbReference>
<keyword evidence="2" id="KW-1185">Reference proteome</keyword>
<evidence type="ECO:0000313" key="2">
    <source>
        <dbReference type="Proteomes" id="UP001195422"/>
    </source>
</evidence>
<comment type="caution">
    <text evidence="1">The sequence shown here is derived from an EMBL/GenBank/DDBJ whole genome shotgun (WGS) entry which is preliminary data.</text>
</comment>
<sequence>MVIKPGYSLPATLVFEIPDKSIELVLVGPAPLRPGMSSEHHS</sequence>
<dbReference type="Proteomes" id="UP001195422">
    <property type="component" value="Unassembled WGS sequence"/>
</dbReference>
<reference evidence="1 2" key="1">
    <citation type="submission" date="2021-03" db="EMBL/GenBank/DDBJ databases">
        <title>Sequencing the genomes of 1000 actinobacteria strains.</title>
        <authorList>
            <person name="Klenk H.-P."/>
        </authorList>
    </citation>
    <scope>NUCLEOTIDE SEQUENCE [LARGE SCALE GENOMIC DNA]</scope>
    <source>
        <strain evidence="1 2">DSM 20168</strain>
    </source>
</reference>
<evidence type="ECO:0000313" key="1">
    <source>
        <dbReference type="EMBL" id="MBP2399893.1"/>
    </source>
</evidence>
<accession>A0ABS4XTP3</accession>